<sequence length="677" mass="69280">MMLKKLPVIAASAALSFWACGEDGSIMNPNGGAYAPAGTSSSTDAFGIESSSGALDIDVEIWSSSNTAPVIGISSSSVVSPGNIVSSSSVMPGNIVSSSSVVPNVGASSSSNAVPVVSSSSNKAVPGSSESGDNENDNEDARTLDGTQILLKLAGTSATVENNNGCVEIADKSAMITCPGAYYVTGESSDFQVVVNTPGAENEGNTGIYLHNATIKSSNAPILVKNADKTVLHLVKGTTNVVEDGNGNHLFVKVNGAQDTAKAAIYSRDDLNIKGAGTLTVKGKFKNGIQCSNDLKIKNGNITVEAEENAIKGKGSLQISGGMLNLTAKKGDALESDECEEGNDGKCKSFIDGKGIVDIRGGNITIKAGDDGIQAAHYVMVSDSTELSTVKVTSTGKGLVAEKFIYVNGGNINVTADDDALHTKYKVFMNAGDVTISTKDDGIHADSALHLSGSTVNITTAYEGMEAYRIYAEGGVTATFATNDGWNAAGGAKENSGGYSMFSESSGHAVISGGHHYIASKGNMIDVLDANGSAKMTGGVLILEITGQSYENGGMGGGFPGGGGWNMGGGFPGMGGQQGGGNGCPSNMAGGLIDTDTGFEITGGVLLAFGDYSTDTPNCASVSFTSDNYYGTENAAFKPEYHGSTIFYGGDVKSVSQVNIAGMKEFKFPNGKIYMYK</sequence>
<dbReference type="Pfam" id="PF14262">
    <property type="entry name" value="Cthe_2159"/>
    <property type="match status" value="1"/>
</dbReference>
<dbReference type="InterPro" id="IPR025584">
    <property type="entry name" value="Cthe_2159"/>
</dbReference>
<organism evidence="3 4">
    <name type="scientific">Fibrobacter succinogenes (strain ATCC 19169 / S85)</name>
    <dbReference type="NCBI Taxonomy" id="59374"/>
    <lineage>
        <taxon>Bacteria</taxon>
        <taxon>Pseudomonadati</taxon>
        <taxon>Fibrobacterota</taxon>
        <taxon>Fibrobacteria</taxon>
        <taxon>Fibrobacterales</taxon>
        <taxon>Fibrobacteraceae</taxon>
        <taxon>Fibrobacter</taxon>
    </lineage>
</organism>
<feature type="compositionally biased region" description="Low complexity" evidence="1">
    <location>
        <begin position="110"/>
        <end position="126"/>
    </location>
</feature>
<evidence type="ECO:0000256" key="2">
    <source>
        <dbReference type="SAM" id="SignalP"/>
    </source>
</evidence>
<evidence type="ECO:0000313" key="3">
    <source>
        <dbReference type="EMBL" id="ACX74370.1"/>
    </source>
</evidence>
<evidence type="ECO:0000256" key="1">
    <source>
        <dbReference type="SAM" id="MobiDB-lite"/>
    </source>
</evidence>
<proteinExistence type="predicted"/>
<gene>
    <name evidence="3" type="ordered locus">Fisuc_0760</name>
</gene>
<feature type="chain" id="PRO_5046968526" description="Lipoprotein" evidence="2">
    <location>
        <begin position="22"/>
        <end position="677"/>
    </location>
</feature>
<name>A0ABN3YT89_FIBSS</name>
<dbReference type="Proteomes" id="UP000001497">
    <property type="component" value="Chromosome"/>
</dbReference>
<feature type="signal peptide" evidence="2">
    <location>
        <begin position="1"/>
        <end position="21"/>
    </location>
</feature>
<dbReference type="EMBL" id="CP001792">
    <property type="protein sequence ID" value="ACX74370.1"/>
    <property type="molecule type" value="Genomic_DNA"/>
</dbReference>
<keyword evidence="2" id="KW-0732">Signal</keyword>
<accession>A0ABN3YT89</accession>
<evidence type="ECO:0008006" key="5">
    <source>
        <dbReference type="Google" id="ProtNLM"/>
    </source>
</evidence>
<feature type="region of interest" description="Disordered" evidence="1">
    <location>
        <begin position="110"/>
        <end position="141"/>
    </location>
</feature>
<keyword evidence="4" id="KW-1185">Reference proteome</keyword>
<evidence type="ECO:0000313" key="4">
    <source>
        <dbReference type="Proteomes" id="UP000001497"/>
    </source>
</evidence>
<protein>
    <recommendedName>
        <fullName evidence="5">Lipoprotein</fullName>
    </recommendedName>
</protein>
<reference evidence="3" key="1">
    <citation type="submission" date="2009-10" db="EMBL/GenBank/DDBJ databases">
        <title>Complete sequence of Fibrobacter succinogenes subsp. succinogenes S85.</title>
        <authorList>
            <consortium name="US DOE Joint Genome Institute"/>
            <person name="Lucas S."/>
            <person name="Copeland A."/>
            <person name="Lapidus A."/>
            <person name="Glavina del Rio T."/>
            <person name="Tice H."/>
            <person name="Bruce D."/>
            <person name="Goodwin L."/>
            <person name="Pitluck S."/>
            <person name="Chertkov O."/>
            <person name="Detter J.C."/>
            <person name="Han C."/>
            <person name="Tapia R."/>
            <person name="Larimer F."/>
            <person name="Land M."/>
            <person name="Hauser L."/>
            <person name="Kyrpides N."/>
            <person name="Mikhailova N."/>
            <person name="Weimer P.J."/>
            <person name="Stevenson D.M."/>
            <person name="Boyum J."/>
            <person name="Brumm P.I."/>
            <person name="Mead D."/>
        </authorList>
    </citation>
    <scope>NUCLEOTIDE SEQUENCE [LARGE SCALE GENOMIC DNA]</scope>
    <source>
        <strain evidence="3">S85</strain>
    </source>
</reference>
<dbReference type="RefSeq" id="WP_015731815.1">
    <property type="nucleotide sequence ID" value="NC_013410.1"/>
</dbReference>